<dbReference type="EMBL" id="NEDP02005563">
    <property type="protein sequence ID" value="OWF38548.1"/>
    <property type="molecule type" value="Genomic_DNA"/>
</dbReference>
<comment type="caution">
    <text evidence="3">The sequence shown here is derived from an EMBL/GenBank/DDBJ whole genome shotgun (WGS) entry which is preliminary data.</text>
</comment>
<feature type="chain" id="PRO_5012397229" evidence="2">
    <location>
        <begin position="20"/>
        <end position="93"/>
    </location>
</feature>
<keyword evidence="1" id="KW-1133">Transmembrane helix</keyword>
<feature type="transmembrane region" description="Helical" evidence="1">
    <location>
        <begin position="72"/>
        <end position="91"/>
    </location>
</feature>
<gene>
    <name evidence="3" type="ORF">KP79_PYT23342</name>
</gene>
<organism evidence="3 4">
    <name type="scientific">Mizuhopecten yessoensis</name>
    <name type="common">Japanese scallop</name>
    <name type="synonym">Patinopecten yessoensis</name>
    <dbReference type="NCBI Taxonomy" id="6573"/>
    <lineage>
        <taxon>Eukaryota</taxon>
        <taxon>Metazoa</taxon>
        <taxon>Spiralia</taxon>
        <taxon>Lophotrochozoa</taxon>
        <taxon>Mollusca</taxon>
        <taxon>Bivalvia</taxon>
        <taxon>Autobranchia</taxon>
        <taxon>Pteriomorphia</taxon>
        <taxon>Pectinida</taxon>
        <taxon>Pectinoidea</taxon>
        <taxon>Pectinidae</taxon>
        <taxon>Mizuhopecten</taxon>
    </lineage>
</organism>
<reference evidence="3 4" key="1">
    <citation type="journal article" date="2017" name="Nat. Ecol. Evol.">
        <title>Scallop genome provides insights into evolution of bilaterian karyotype and development.</title>
        <authorList>
            <person name="Wang S."/>
            <person name="Zhang J."/>
            <person name="Jiao W."/>
            <person name="Li J."/>
            <person name="Xun X."/>
            <person name="Sun Y."/>
            <person name="Guo X."/>
            <person name="Huan P."/>
            <person name="Dong B."/>
            <person name="Zhang L."/>
            <person name="Hu X."/>
            <person name="Sun X."/>
            <person name="Wang J."/>
            <person name="Zhao C."/>
            <person name="Wang Y."/>
            <person name="Wang D."/>
            <person name="Huang X."/>
            <person name="Wang R."/>
            <person name="Lv J."/>
            <person name="Li Y."/>
            <person name="Zhang Z."/>
            <person name="Liu B."/>
            <person name="Lu W."/>
            <person name="Hui Y."/>
            <person name="Liang J."/>
            <person name="Zhou Z."/>
            <person name="Hou R."/>
            <person name="Li X."/>
            <person name="Liu Y."/>
            <person name="Li H."/>
            <person name="Ning X."/>
            <person name="Lin Y."/>
            <person name="Zhao L."/>
            <person name="Xing Q."/>
            <person name="Dou J."/>
            <person name="Li Y."/>
            <person name="Mao J."/>
            <person name="Guo H."/>
            <person name="Dou H."/>
            <person name="Li T."/>
            <person name="Mu C."/>
            <person name="Jiang W."/>
            <person name="Fu Q."/>
            <person name="Fu X."/>
            <person name="Miao Y."/>
            <person name="Liu J."/>
            <person name="Yu Q."/>
            <person name="Li R."/>
            <person name="Liao H."/>
            <person name="Li X."/>
            <person name="Kong Y."/>
            <person name="Jiang Z."/>
            <person name="Chourrout D."/>
            <person name="Li R."/>
            <person name="Bao Z."/>
        </authorList>
    </citation>
    <scope>NUCLEOTIDE SEQUENCE [LARGE SCALE GENOMIC DNA]</scope>
    <source>
        <strain evidence="3 4">PY_sf001</strain>
    </source>
</reference>
<evidence type="ECO:0000313" key="4">
    <source>
        <dbReference type="Proteomes" id="UP000242188"/>
    </source>
</evidence>
<protein>
    <submittedName>
        <fullName evidence="3">Uncharacterized protein</fullName>
    </submittedName>
</protein>
<sequence length="93" mass="9950">MNKILFLVLCSCVLVFISAQYGDPYSYGGYPNYGGNYYSPYGGNYAGGQGYGQGYGLAAAYGYGQNNNNNNVLVYGLLFLAALWALNISGIRG</sequence>
<keyword evidence="1" id="KW-0472">Membrane</keyword>
<accession>A0A210PPZ2</accession>
<evidence type="ECO:0000313" key="3">
    <source>
        <dbReference type="EMBL" id="OWF38548.1"/>
    </source>
</evidence>
<name>A0A210PPZ2_MIZYE</name>
<keyword evidence="1" id="KW-0812">Transmembrane</keyword>
<evidence type="ECO:0000256" key="1">
    <source>
        <dbReference type="SAM" id="Phobius"/>
    </source>
</evidence>
<keyword evidence="4" id="KW-1185">Reference proteome</keyword>
<dbReference type="AlphaFoldDB" id="A0A210PPZ2"/>
<dbReference type="Proteomes" id="UP000242188">
    <property type="component" value="Unassembled WGS sequence"/>
</dbReference>
<evidence type="ECO:0000256" key="2">
    <source>
        <dbReference type="SAM" id="SignalP"/>
    </source>
</evidence>
<keyword evidence="2" id="KW-0732">Signal</keyword>
<feature type="signal peptide" evidence="2">
    <location>
        <begin position="1"/>
        <end position="19"/>
    </location>
</feature>
<proteinExistence type="predicted"/>